<name>A0ABD1GGH9_SALDI</name>
<dbReference type="EMBL" id="JBEAFC010000008">
    <property type="protein sequence ID" value="KAL1543226.1"/>
    <property type="molecule type" value="Genomic_DNA"/>
</dbReference>
<feature type="domain" description="FAF" evidence="2">
    <location>
        <begin position="140"/>
        <end position="192"/>
    </location>
</feature>
<keyword evidence="4" id="KW-1185">Reference proteome</keyword>
<organism evidence="3 4">
    <name type="scientific">Salvia divinorum</name>
    <name type="common">Maria pastora</name>
    <name type="synonym">Diviner's sage</name>
    <dbReference type="NCBI Taxonomy" id="28513"/>
    <lineage>
        <taxon>Eukaryota</taxon>
        <taxon>Viridiplantae</taxon>
        <taxon>Streptophyta</taxon>
        <taxon>Embryophyta</taxon>
        <taxon>Tracheophyta</taxon>
        <taxon>Spermatophyta</taxon>
        <taxon>Magnoliopsida</taxon>
        <taxon>eudicotyledons</taxon>
        <taxon>Gunneridae</taxon>
        <taxon>Pentapetalae</taxon>
        <taxon>asterids</taxon>
        <taxon>lamiids</taxon>
        <taxon>Lamiales</taxon>
        <taxon>Lamiaceae</taxon>
        <taxon>Nepetoideae</taxon>
        <taxon>Mentheae</taxon>
        <taxon>Salviinae</taxon>
        <taxon>Salvia</taxon>
        <taxon>Salvia subgen. Calosphace</taxon>
    </lineage>
</organism>
<dbReference type="Pfam" id="PF11250">
    <property type="entry name" value="FAF"/>
    <property type="match status" value="1"/>
</dbReference>
<protein>
    <submittedName>
        <fullName evidence="3">Protein FANTASTIC FOUR 3-like</fullName>
    </submittedName>
</protein>
<evidence type="ECO:0000313" key="3">
    <source>
        <dbReference type="EMBL" id="KAL1543226.1"/>
    </source>
</evidence>
<evidence type="ECO:0000256" key="1">
    <source>
        <dbReference type="ARBA" id="ARBA00008690"/>
    </source>
</evidence>
<proteinExistence type="inferred from homology"/>
<comment type="similarity">
    <text evidence="1">Belongs to the fantastic four family.</text>
</comment>
<dbReference type="AlphaFoldDB" id="A0ABD1GGH9"/>
<dbReference type="InterPro" id="IPR046431">
    <property type="entry name" value="FAF_dom"/>
</dbReference>
<sequence length="272" mass="29881">MATIVCQQNQASLYEPHLAETTLKLRVAAVAPPTAGDHLELGSWGFLQNYSRESSTMVNKDCLYTHPLSKNSKLSPKSLQLCTENLGSESGSDTFSDCSSIFSASPPLSPTSDDRRAGFTDCRQRRIPPATDKYCRKIKNFPPPLTTMSGASSLQVRRRSEGGRLIIDAVEGPFRNSYLHAERSDGRLKLSFTTAVCSGEEEEEEECGAAEAAEEEIEENGTGFESDKEELDVEMNLLENIQRFSRCKDGGSHGSKGLCSNWKHSTLWVATS</sequence>
<gene>
    <name evidence="3" type="ORF">AAHA92_20231</name>
</gene>
<reference evidence="3 4" key="1">
    <citation type="submission" date="2024-06" db="EMBL/GenBank/DDBJ databases">
        <title>A chromosome level genome sequence of Diviner's sage (Salvia divinorum).</title>
        <authorList>
            <person name="Ford S.A."/>
            <person name="Ro D.-K."/>
            <person name="Ness R.W."/>
            <person name="Phillips M.A."/>
        </authorList>
    </citation>
    <scope>NUCLEOTIDE SEQUENCE [LARGE SCALE GENOMIC DNA]</scope>
    <source>
        <strain evidence="3">SAF-2024a</strain>
        <tissue evidence="3">Leaf</tissue>
    </source>
</reference>
<accession>A0ABD1GGH9</accession>
<evidence type="ECO:0000313" key="4">
    <source>
        <dbReference type="Proteomes" id="UP001567538"/>
    </source>
</evidence>
<comment type="caution">
    <text evidence="3">The sequence shown here is derived from an EMBL/GenBank/DDBJ whole genome shotgun (WGS) entry which is preliminary data.</text>
</comment>
<dbReference type="PANTHER" id="PTHR33155:SF4">
    <property type="entry name" value="PROTEIN FANTASTIC FOUR 3"/>
    <property type="match status" value="1"/>
</dbReference>
<evidence type="ECO:0000259" key="2">
    <source>
        <dbReference type="Pfam" id="PF11250"/>
    </source>
</evidence>
<dbReference type="InterPro" id="IPR021410">
    <property type="entry name" value="FAF"/>
</dbReference>
<dbReference type="Proteomes" id="UP001567538">
    <property type="component" value="Unassembled WGS sequence"/>
</dbReference>
<dbReference type="PANTHER" id="PTHR33155">
    <property type="entry name" value="FANTASTIC FOUR-LIKE PROTEIN (DUF3049)"/>
    <property type="match status" value="1"/>
</dbReference>